<accession>A0ACA9SVV9</accession>
<sequence length="75" mass="8755">HRALVFPVHLKKFMKDMDKMPRGVHGFLVSNSIFSDQVVEMIGKQDRIFLTSEMEIPKLIKEVEKTNHETLRTDS</sequence>
<keyword evidence="2" id="KW-1185">Reference proteome</keyword>
<proteinExistence type="predicted"/>
<organism evidence="1 2">
    <name type="scientific">Racocetra persica</name>
    <dbReference type="NCBI Taxonomy" id="160502"/>
    <lineage>
        <taxon>Eukaryota</taxon>
        <taxon>Fungi</taxon>
        <taxon>Fungi incertae sedis</taxon>
        <taxon>Mucoromycota</taxon>
        <taxon>Glomeromycotina</taxon>
        <taxon>Glomeromycetes</taxon>
        <taxon>Diversisporales</taxon>
        <taxon>Gigasporaceae</taxon>
        <taxon>Racocetra</taxon>
    </lineage>
</organism>
<protein>
    <submittedName>
        <fullName evidence="1">31451_t:CDS:1</fullName>
    </submittedName>
</protein>
<evidence type="ECO:0000313" key="1">
    <source>
        <dbReference type="EMBL" id="CAG8848795.1"/>
    </source>
</evidence>
<gene>
    <name evidence="1" type="ORF">RPERSI_LOCUS35293</name>
</gene>
<feature type="non-terminal residue" evidence="1">
    <location>
        <position position="1"/>
    </location>
</feature>
<name>A0ACA9SVV9_9GLOM</name>
<evidence type="ECO:0000313" key="2">
    <source>
        <dbReference type="Proteomes" id="UP000789920"/>
    </source>
</evidence>
<comment type="caution">
    <text evidence="1">The sequence shown here is derived from an EMBL/GenBank/DDBJ whole genome shotgun (WGS) entry which is preliminary data.</text>
</comment>
<reference evidence="1" key="1">
    <citation type="submission" date="2021-06" db="EMBL/GenBank/DDBJ databases">
        <authorList>
            <person name="Kallberg Y."/>
            <person name="Tangrot J."/>
            <person name="Rosling A."/>
        </authorList>
    </citation>
    <scope>NUCLEOTIDE SEQUENCE</scope>
    <source>
        <strain evidence="1">MA461A</strain>
    </source>
</reference>
<dbReference type="Proteomes" id="UP000789920">
    <property type="component" value="Unassembled WGS sequence"/>
</dbReference>
<dbReference type="EMBL" id="CAJVQC010162395">
    <property type="protein sequence ID" value="CAG8848795.1"/>
    <property type="molecule type" value="Genomic_DNA"/>
</dbReference>